<dbReference type="GO" id="GO:1902600">
    <property type="term" value="P:proton transmembrane transport"/>
    <property type="evidence" value="ECO:0007669"/>
    <property type="project" value="InterPro"/>
</dbReference>
<evidence type="ECO:0000256" key="4">
    <source>
        <dbReference type="ARBA" id="ARBA00023136"/>
    </source>
</evidence>
<dbReference type="GO" id="GO:0015297">
    <property type="term" value="F:antiporter activity"/>
    <property type="evidence" value="ECO:0007669"/>
    <property type="project" value="InterPro"/>
</dbReference>
<feature type="transmembrane region" description="Helical" evidence="5">
    <location>
        <begin position="187"/>
        <end position="212"/>
    </location>
</feature>
<evidence type="ECO:0000256" key="3">
    <source>
        <dbReference type="ARBA" id="ARBA00022989"/>
    </source>
</evidence>
<feature type="transmembrane region" description="Helical" evidence="5">
    <location>
        <begin position="301"/>
        <end position="319"/>
    </location>
</feature>
<evidence type="ECO:0000259" key="6">
    <source>
        <dbReference type="Pfam" id="PF00999"/>
    </source>
</evidence>
<keyword evidence="8" id="KW-1185">Reference proteome</keyword>
<sequence length="421" mass="44888">MFLMLLRLALTIFAAFILGKLVSKLRLPAILGWLLAGMLLGPHAFALLDEAMMQENWYTVAVHCLECAVGLLIGTELVWSKIKKTGRQILITTLTQSMGAFLVVTLVFGAVFYFAGVPLYLAVIFGGIALATAPAPALSIVREYHTDGPVTRTLIPMAALDDMVAVVVFFSTISIVSAGLSEQQMPAYIIVLTVLLPLVIGVLTGLLAGWVLKKERGRAATLALLIAMLLLSCAIGLMVNTYWLGDAGLNFMLIGMAFSATFANIVPQKRLEQIMHAFNPILGFAMIVVILNLGAPLDYHLILGAGLYTAVYILARACGKYFGAYFGAHITRAPLTVKRYLGLTLLPHSGVSLVFTGIAVSTLSGPAPACAKIIQGTIAAAAVINEVIAVIIAKKGFEWAGELNKSKDDADGEAQLQPKAE</sequence>
<protein>
    <submittedName>
        <fullName evidence="7">Cation:proton antiporter</fullName>
    </submittedName>
</protein>
<feature type="transmembrane region" description="Helical" evidence="5">
    <location>
        <begin position="6"/>
        <end position="23"/>
    </location>
</feature>
<feature type="transmembrane region" description="Helical" evidence="5">
    <location>
        <begin position="340"/>
        <end position="361"/>
    </location>
</feature>
<evidence type="ECO:0000256" key="2">
    <source>
        <dbReference type="ARBA" id="ARBA00022692"/>
    </source>
</evidence>
<dbReference type="PANTHER" id="PTHR43021:SF2">
    <property type="entry name" value="CATION_H+ EXCHANGER DOMAIN-CONTAINING PROTEIN"/>
    <property type="match status" value="1"/>
</dbReference>
<dbReference type="GO" id="GO:0016020">
    <property type="term" value="C:membrane"/>
    <property type="evidence" value="ECO:0007669"/>
    <property type="project" value="UniProtKB-SubCell"/>
</dbReference>
<feature type="transmembrane region" description="Helical" evidence="5">
    <location>
        <begin position="91"/>
        <end position="113"/>
    </location>
</feature>
<keyword evidence="2 5" id="KW-0812">Transmembrane</keyword>
<feature type="transmembrane region" description="Helical" evidence="5">
    <location>
        <begin position="60"/>
        <end position="79"/>
    </location>
</feature>
<comment type="caution">
    <text evidence="7">The sequence shown here is derived from an EMBL/GenBank/DDBJ whole genome shotgun (WGS) entry which is preliminary data.</text>
</comment>
<evidence type="ECO:0000256" key="1">
    <source>
        <dbReference type="ARBA" id="ARBA00004141"/>
    </source>
</evidence>
<feature type="transmembrane region" description="Helical" evidence="5">
    <location>
        <begin position="30"/>
        <end position="48"/>
    </location>
</feature>
<evidence type="ECO:0000256" key="5">
    <source>
        <dbReference type="SAM" id="Phobius"/>
    </source>
</evidence>
<evidence type="ECO:0000313" key="7">
    <source>
        <dbReference type="EMBL" id="MBC8527939.1"/>
    </source>
</evidence>
<feature type="transmembrane region" description="Helical" evidence="5">
    <location>
        <begin position="219"/>
        <end position="243"/>
    </location>
</feature>
<feature type="transmembrane region" description="Helical" evidence="5">
    <location>
        <begin position="278"/>
        <end position="295"/>
    </location>
</feature>
<proteinExistence type="predicted"/>
<evidence type="ECO:0000313" key="8">
    <source>
        <dbReference type="Proteomes" id="UP000654279"/>
    </source>
</evidence>
<feature type="transmembrane region" description="Helical" evidence="5">
    <location>
        <begin position="373"/>
        <end position="393"/>
    </location>
</feature>
<accession>A0A926CYY5</accession>
<reference evidence="7" key="1">
    <citation type="submission" date="2020-08" db="EMBL/GenBank/DDBJ databases">
        <title>Genome public.</title>
        <authorList>
            <person name="Liu C."/>
            <person name="Sun Q."/>
        </authorList>
    </citation>
    <scope>NUCLEOTIDE SEQUENCE</scope>
    <source>
        <strain evidence="7">NSJ-44</strain>
    </source>
</reference>
<keyword evidence="4 5" id="KW-0472">Membrane</keyword>
<dbReference type="InterPro" id="IPR006153">
    <property type="entry name" value="Cation/H_exchanger_TM"/>
</dbReference>
<dbReference type="Pfam" id="PF00999">
    <property type="entry name" value="Na_H_Exchanger"/>
    <property type="match status" value="1"/>
</dbReference>
<keyword evidence="3 5" id="KW-1133">Transmembrane helix</keyword>
<dbReference type="PANTHER" id="PTHR43021">
    <property type="entry name" value="NA(+)/H(+) ANTIPORTER-RELATED"/>
    <property type="match status" value="1"/>
</dbReference>
<organism evidence="7 8">
    <name type="scientific">Luoshenia tenuis</name>
    <dbReference type="NCBI Taxonomy" id="2763654"/>
    <lineage>
        <taxon>Bacteria</taxon>
        <taxon>Bacillati</taxon>
        <taxon>Bacillota</taxon>
        <taxon>Clostridia</taxon>
        <taxon>Christensenellales</taxon>
        <taxon>Christensenellaceae</taxon>
        <taxon>Luoshenia</taxon>
    </lineage>
</organism>
<feature type="transmembrane region" description="Helical" evidence="5">
    <location>
        <begin position="162"/>
        <end position="181"/>
    </location>
</feature>
<dbReference type="AlphaFoldDB" id="A0A926CYY5"/>
<feature type="transmembrane region" description="Helical" evidence="5">
    <location>
        <begin position="249"/>
        <end position="266"/>
    </location>
</feature>
<dbReference type="Proteomes" id="UP000654279">
    <property type="component" value="Unassembled WGS sequence"/>
</dbReference>
<feature type="transmembrane region" description="Helical" evidence="5">
    <location>
        <begin position="119"/>
        <end position="141"/>
    </location>
</feature>
<gene>
    <name evidence="7" type="ORF">H8699_00615</name>
</gene>
<feature type="domain" description="Cation/H+ exchanger transmembrane" evidence="6">
    <location>
        <begin position="14"/>
        <end position="384"/>
    </location>
</feature>
<dbReference type="InterPro" id="IPR038770">
    <property type="entry name" value="Na+/solute_symporter_sf"/>
</dbReference>
<dbReference type="Gene3D" id="1.20.1530.20">
    <property type="match status" value="1"/>
</dbReference>
<name>A0A926CYY5_9FIRM</name>
<dbReference type="EMBL" id="JACRSO010000001">
    <property type="protein sequence ID" value="MBC8527939.1"/>
    <property type="molecule type" value="Genomic_DNA"/>
</dbReference>
<dbReference type="RefSeq" id="WP_249284013.1">
    <property type="nucleotide sequence ID" value="NZ_JACRSO010000001.1"/>
</dbReference>
<comment type="subcellular location">
    <subcellularLocation>
        <location evidence="1">Membrane</location>
        <topology evidence="1">Multi-pass membrane protein</topology>
    </subcellularLocation>
</comment>